<sequence length="651" mass="71439">MDKQAFIPKEGGTETSRGINDGTPGNNARRVSQPSGYGESFIQPARINNLHGPGMMLPDNGSSASNGSHVYQDPRRIISEYVPRPQPTWLREPATRNPSWAPPAQRMGMRYMEVMEDEEKDLALCLAPPNALQEPSLTLKVGRDNSRKGKQPVEIDLSVNGPTSSMMNSRMKLREYGKCLSLRPPGTKERSRRQAYRHPGHKASFPKVGWTGHIYHNGGTEILTDFAAVNPNDAFKCMPFWFNYNEHGHLVPAAPSNQSFNQIYWKGADNVVHVGYPFPNQGQALKSLGASTNHELGTQVPRGFTNQPIGQAYGRGINGIFLTTYPTTIQGHGLRSMPAPVGTGQYILPLPAPVYDKGKVVTASAKAHITYKIVEDNAAASSSTGKKDHISENKVVMIPDDPTEFCDETDVVPVTGTGNQEQVNPASMKPINKGKGLLIRRNALQTSQTEAIPKGGIEERQLSESTDSEIPEEDLDTAGTLRKRKHEGAGARRSNGRAQATAFPKDVRSLLSTGVLDGIPVKYATWTRDKVLRGIIALNKILCGCQDCNYTTPINPLDFERHAGGNTKHPNNHIHFPNGKTIYEIVQGLQKVQTENLFQAMETMAGHPLNQEKFKEWKALYQASGIEARVVIGAGPSDAQVSHPCRLQTEH</sequence>
<comment type="caution">
    <text evidence="1">The sequence shown here is derived from an EMBL/GenBank/DDBJ whole genome shotgun (WGS) entry which is preliminary data.</text>
</comment>
<keyword evidence="2" id="KW-1185">Reference proteome</keyword>
<organism evidence="1 2">
    <name type="scientific">Melastoma candidum</name>
    <dbReference type="NCBI Taxonomy" id="119954"/>
    <lineage>
        <taxon>Eukaryota</taxon>
        <taxon>Viridiplantae</taxon>
        <taxon>Streptophyta</taxon>
        <taxon>Embryophyta</taxon>
        <taxon>Tracheophyta</taxon>
        <taxon>Spermatophyta</taxon>
        <taxon>Magnoliopsida</taxon>
        <taxon>eudicotyledons</taxon>
        <taxon>Gunneridae</taxon>
        <taxon>Pentapetalae</taxon>
        <taxon>rosids</taxon>
        <taxon>malvids</taxon>
        <taxon>Myrtales</taxon>
        <taxon>Melastomataceae</taxon>
        <taxon>Melastomatoideae</taxon>
        <taxon>Melastomateae</taxon>
        <taxon>Melastoma</taxon>
    </lineage>
</organism>
<proteinExistence type="predicted"/>
<accession>A0ACB9S3H8</accession>
<evidence type="ECO:0000313" key="1">
    <source>
        <dbReference type="EMBL" id="KAI4385694.1"/>
    </source>
</evidence>
<dbReference type="Proteomes" id="UP001057402">
    <property type="component" value="Chromosome 2"/>
</dbReference>
<protein>
    <submittedName>
        <fullName evidence="1">Uncharacterized protein</fullName>
    </submittedName>
</protein>
<evidence type="ECO:0000313" key="2">
    <source>
        <dbReference type="Proteomes" id="UP001057402"/>
    </source>
</evidence>
<name>A0ACB9S3H8_9MYRT</name>
<reference evidence="2" key="1">
    <citation type="journal article" date="2023" name="Front. Plant Sci.">
        <title>Chromosomal-level genome assembly of Melastoma candidum provides insights into trichome evolution.</title>
        <authorList>
            <person name="Zhong Y."/>
            <person name="Wu W."/>
            <person name="Sun C."/>
            <person name="Zou P."/>
            <person name="Liu Y."/>
            <person name="Dai S."/>
            <person name="Zhou R."/>
        </authorList>
    </citation>
    <scope>NUCLEOTIDE SEQUENCE [LARGE SCALE GENOMIC DNA]</scope>
</reference>
<gene>
    <name evidence="1" type="ORF">MLD38_003689</name>
</gene>
<dbReference type="EMBL" id="CM042881">
    <property type="protein sequence ID" value="KAI4385694.1"/>
    <property type="molecule type" value="Genomic_DNA"/>
</dbReference>